<keyword evidence="2" id="KW-1133">Transmembrane helix</keyword>
<feature type="region of interest" description="Disordered" evidence="1">
    <location>
        <begin position="1"/>
        <end position="40"/>
    </location>
</feature>
<evidence type="ECO:0000256" key="2">
    <source>
        <dbReference type="SAM" id="Phobius"/>
    </source>
</evidence>
<feature type="transmembrane region" description="Helical" evidence="2">
    <location>
        <begin position="77"/>
        <end position="96"/>
    </location>
</feature>
<comment type="caution">
    <text evidence="4">The sequence shown here is derived from an EMBL/GenBank/DDBJ whole genome shotgun (WGS) entry which is preliminary data.</text>
</comment>
<name>A0A941IQ66_9ACTN</name>
<keyword evidence="5" id="KW-1185">Reference proteome</keyword>
<dbReference type="Proteomes" id="UP000676325">
    <property type="component" value="Unassembled WGS sequence"/>
</dbReference>
<accession>A0A941IQ66</accession>
<feature type="compositionally biased region" description="Low complexity" evidence="1">
    <location>
        <begin position="31"/>
        <end position="40"/>
    </location>
</feature>
<feature type="transmembrane region" description="Helical" evidence="2">
    <location>
        <begin position="103"/>
        <end position="124"/>
    </location>
</feature>
<keyword evidence="2" id="KW-0812">Transmembrane</keyword>
<gene>
    <name evidence="4" type="ORF">KDK95_32725</name>
</gene>
<evidence type="ECO:0000259" key="3">
    <source>
        <dbReference type="Pfam" id="PF20177"/>
    </source>
</evidence>
<evidence type="ECO:0000256" key="1">
    <source>
        <dbReference type="SAM" id="MobiDB-lite"/>
    </source>
</evidence>
<feature type="transmembrane region" description="Helical" evidence="2">
    <location>
        <begin position="144"/>
        <end position="164"/>
    </location>
</feature>
<dbReference type="InterPro" id="IPR046672">
    <property type="entry name" value="DUF6542"/>
</dbReference>
<dbReference type="EMBL" id="JAGSOH010000186">
    <property type="protein sequence ID" value="MBR7831116.1"/>
    <property type="molecule type" value="Genomic_DNA"/>
</dbReference>
<sequence length="172" mass="17793">MSQNRVSQSAQSRLRRQEPPASPAPRPAPRPAAHAQQPGPYPGAAGTGVGPLTGLGVSLVLLAACVCGALLDLLLVGTADWAVTALYIAACGYTAYRVRGADWYAALVAPPLTFAVSMILLAKLMPESFGSGLLGLAATTFELLAAKAKALFFGAALSAAVLAVRRVRRPRR</sequence>
<organism evidence="4 5">
    <name type="scientific">Actinospica acidithermotolerans</name>
    <dbReference type="NCBI Taxonomy" id="2828514"/>
    <lineage>
        <taxon>Bacteria</taxon>
        <taxon>Bacillati</taxon>
        <taxon>Actinomycetota</taxon>
        <taxon>Actinomycetes</taxon>
        <taxon>Catenulisporales</taxon>
        <taxon>Actinospicaceae</taxon>
        <taxon>Actinospica</taxon>
    </lineage>
</organism>
<proteinExistence type="predicted"/>
<dbReference type="AlphaFoldDB" id="A0A941IQ66"/>
<evidence type="ECO:0000313" key="4">
    <source>
        <dbReference type="EMBL" id="MBR7831116.1"/>
    </source>
</evidence>
<feature type="domain" description="DUF6542" evidence="3">
    <location>
        <begin position="52"/>
        <end position="167"/>
    </location>
</feature>
<dbReference type="Pfam" id="PF20177">
    <property type="entry name" value="DUF6542"/>
    <property type="match status" value="1"/>
</dbReference>
<reference evidence="4" key="1">
    <citation type="submission" date="2021-04" db="EMBL/GenBank/DDBJ databases">
        <title>Genome based classification of Actinospica acidithermotolerans sp. nov., an actinobacterium isolated from an Indonesian hot spring.</title>
        <authorList>
            <person name="Kusuma A.B."/>
            <person name="Putra K.E."/>
            <person name="Nafisah S."/>
            <person name="Loh J."/>
            <person name="Nouioui I."/>
            <person name="Goodfellow M."/>
        </authorList>
    </citation>
    <scope>NUCLEOTIDE SEQUENCE</scope>
    <source>
        <strain evidence="4">MGRD01-02</strain>
    </source>
</reference>
<dbReference type="RefSeq" id="WP_212522235.1">
    <property type="nucleotide sequence ID" value="NZ_JAGSOH010000186.1"/>
</dbReference>
<feature type="compositionally biased region" description="Pro residues" evidence="1">
    <location>
        <begin position="20"/>
        <end position="30"/>
    </location>
</feature>
<keyword evidence="2" id="KW-0472">Membrane</keyword>
<protein>
    <recommendedName>
        <fullName evidence="3">DUF6542 domain-containing protein</fullName>
    </recommendedName>
</protein>
<feature type="transmembrane region" description="Helical" evidence="2">
    <location>
        <begin position="52"/>
        <end position="71"/>
    </location>
</feature>
<evidence type="ECO:0000313" key="5">
    <source>
        <dbReference type="Proteomes" id="UP000676325"/>
    </source>
</evidence>
<feature type="compositionally biased region" description="Polar residues" evidence="1">
    <location>
        <begin position="1"/>
        <end position="12"/>
    </location>
</feature>